<sequence length="339" mass="37483">MEDGLLIFTGANSSLGIPAADYVLRTYPAYTVIFTVRDASDSDPNTKRLRHTISLHPNAKAFVLALDLASLTATHAFADTVISGIQNGRYPPIASIVCNAYYWNLTAGPELTADGYDKVFQVGHIAHSALVLRLLGSFRESSAGRVVMLSSDSHWPGKNAMEKYPPILPDDMERLAKPSMEPDPDKQGRGYQRYATTKLAITTWMYALNDHLEKDSNLKALTAIAINPGNLVDSRALHTNTPRSLVLMQTFVYKPLLPILRLIMGPTLRTAAPAGHDVVELALNPRYAGQRGYYTLLQKDQSSPDSQDKGKQSGLWAKTLMWAKIHQERTKLQLHSNKI</sequence>
<name>A0ABR1QPL1_9PEZI</name>
<dbReference type="InterPro" id="IPR036291">
    <property type="entry name" value="NAD(P)-bd_dom_sf"/>
</dbReference>
<dbReference type="PANTHER" id="PTHR43647:SF4">
    <property type="entry name" value="KETOREDUCTASE (KR) DOMAIN-CONTAINING PROTEIN"/>
    <property type="match status" value="1"/>
</dbReference>
<dbReference type="GeneID" id="92071847"/>
<dbReference type="RefSeq" id="XP_066703849.1">
    <property type="nucleotide sequence ID" value="XM_066838785.1"/>
</dbReference>
<accession>A0ABR1QPL1</accession>
<protein>
    <submittedName>
        <fullName evidence="1">NAD(P)-binding protein</fullName>
    </submittedName>
</protein>
<evidence type="ECO:0000313" key="2">
    <source>
        <dbReference type="Proteomes" id="UP001391051"/>
    </source>
</evidence>
<comment type="caution">
    <text evidence="1">The sequence shown here is derived from an EMBL/GenBank/DDBJ whole genome shotgun (WGS) entry which is preliminary data.</text>
</comment>
<reference evidence="1 2" key="1">
    <citation type="submission" date="2023-01" db="EMBL/GenBank/DDBJ databases">
        <title>Analysis of 21 Apiospora genomes using comparative genomics revels a genus with tremendous synthesis potential of carbohydrate active enzymes and secondary metabolites.</title>
        <authorList>
            <person name="Sorensen T."/>
        </authorList>
    </citation>
    <scope>NUCLEOTIDE SEQUENCE [LARGE SCALE GENOMIC DNA]</scope>
    <source>
        <strain evidence="1 2">CBS 24483</strain>
    </source>
</reference>
<dbReference type="PANTHER" id="PTHR43647">
    <property type="entry name" value="DEHYDROGENASE"/>
    <property type="match status" value="1"/>
</dbReference>
<evidence type="ECO:0000313" key="1">
    <source>
        <dbReference type="EMBL" id="KAK7961738.1"/>
    </source>
</evidence>
<dbReference type="InterPro" id="IPR051593">
    <property type="entry name" value="Ergosterol_Biosynth_ERG27"/>
</dbReference>
<organism evidence="1 2">
    <name type="scientific">Apiospora aurea</name>
    <dbReference type="NCBI Taxonomy" id="335848"/>
    <lineage>
        <taxon>Eukaryota</taxon>
        <taxon>Fungi</taxon>
        <taxon>Dikarya</taxon>
        <taxon>Ascomycota</taxon>
        <taxon>Pezizomycotina</taxon>
        <taxon>Sordariomycetes</taxon>
        <taxon>Xylariomycetidae</taxon>
        <taxon>Amphisphaeriales</taxon>
        <taxon>Apiosporaceae</taxon>
        <taxon>Apiospora</taxon>
    </lineage>
</organism>
<gene>
    <name evidence="1" type="ORF">PG986_002563</name>
</gene>
<dbReference type="SUPFAM" id="SSF51735">
    <property type="entry name" value="NAD(P)-binding Rossmann-fold domains"/>
    <property type="match status" value="1"/>
</dbReference>
<proteinExistence type="predicted"/>
<keyword evidence="2" id="KW-1185">Reference proteome</keyword>
<dbReference type="Gene3D" id="3.40.50.720">
    <property type="entry name" value="NAD(P)-binding Rossmann-like Domain"/>
    <property type="match status" value="1"/>
</dbReference>
<dbReference type="Proteomes" id="UP001391051">
    <property type="component" value="Unassembled WGS sequence"/>
</dbReference>
<dbReference type="EMBL" id="JAQQWE010000002">
    <property type="protein sequence ID" value="KAK7961738.1"/>
    <property type="molecule type" value="Genomic_DNA"/>
</dbReference>